<proteinExistence type="inferred from homology"/>
<dbReference type="AlphaFoldDB" id="A0A953HRC4"/>
<dbReference type="InterPro" id="IPR017853">
    <property type="entry name" value="GH"/>
</dbReference>
<evidence type="ECO:0000313" key="4">
    <source>
        <dbReference type="EMBL" id="MBY5959498.1"/>
    </source>
</evidence>
<organism evidence="4 5">
    <name type="scientific">Membranihabitans marinus</name>
    <dbReference type="NCBI Taxonomy" id="1227546"/>
    <lineage>
        <taxon>Bacteria</taxon>
        <taxon>Pseudomonadati</taxon>
        <taxon>Bacteroidota</taxon>
        <taxon>Saprospiria</taxon>
        <taxon>Saprospirales</taxon>
        <taxon>Saprospiraceae</taxon>
        <taxon>Membranihabitans</taxon>
    </lineage>
</organism>
<dbReference type="InterPro" id="IPR015883">
    <property type="entry name" value="Glyco_hydro_20_cat"/>
</dbReference>
<dbReference type="GO" id="GO:0004563">
    <property type="term" value="F:beta-N-acetylhexosaminidase activity"/>
    <property type="evidence" value="ECO:0007669"/>
    <property type="project" value="UniProtKB-ARBA"/>
</dbReference>
<dbReference type="SUPFAM" id="SSF51445">
    <property type="entry name" value="(Trans)glycosidases"/>
    <property type="match status" value="1"/>
</dbReference>
<dbReference type="PANTHER" id="PTHR21040">
    <property type="entry name" value="BCDNA.GH04120"/>
    <property type="match status" value="1"/>
</dbReference>
<dbReference type="Pfam" id="PF00728">
    <property type="entry name" value="Glyco_hydro_20"/>
    <property type="match status" value="1"/>
</dbReference>
<feature type="domain" description="Glycoside hydrolase family 20 catalytic" evidence="3">
    <location>
        <begin position="82"/>
        <end position="329"/>
    </location>
</feature>
<dbReference type="Proteomes" id="UP000753961">
    <property type="component" value="Unassembled WGS sequence"/>
</dbReference>
<gene>
    <name evidence="4" type="ORF">KUV50_15205</name>
</gene>
<reference evidence="4" key="1">
    <citation type="submission" date="2021-06" db="EMBL/GenBank/DDBJ databases">
        <title>44 bacteria genomes isolated from Dapeng, Shenzhen.</title>
        <authorList>
            <person name="Zheng W."/>
            <person name="Yu S."/>
            <person name="Huang Y."/>
        </authorList>
    </citation>
    <scope>NUCLEOTIDE SEQUENCE</scope>
    <source>
        <strain evidence="4">DP5N28-2</strain>
    </source>
</reference>
<comment type="caution">
    <text evidence="4">The sequence shown here is derived from an EMBL/GenBank/DDBJ whole genome shotgun (WGS) entry which is preliminary data.</text>
</comment>
<dbReference type="RefSeq" id="WP_222581036.1">
    <property type="nucleotide sequence ID" value="NZ_JAHVHU010000015.1"/>
</dbReference>
<evidence type="ECO:0000256" key="2">
    <source>
        <dbReference type="ARBA" id="ARBA00022801"/>
    </source>
</evidence>
<keyword evidence="5" id="KW-1185">Reference proteome</keyword>
<dbReference type="EMBL" id="JAHVHU010000015">
    <property type="protein sequence ID" value="MBY5959498.1"/>
    <property type="molecule type" value="Genomic_DNA"/>
</dbReference>
<dbReference type="InterPro" id="IPR038901">
    <property type="entry name" value="HEXDC-like"/>
</dbReference>
<comment type="similarity">
    <text evidence="1">Belongs to the glycosyl hydrolase 20 family.</text>
</comment>
<name>A0A953HRC4_9BACT</name>
<accession>A0A953HRC4</accession>
<evidence type="ECO:0000256" key="1">
    <source>
        <dbReference type="ARBA" id="ARBA00006285"/>
    </source>
</evidence>
<dbReference type="PANTHER" id="PTHR21040:SF8">
    <property type="entry name" value="BCDNA.GH04120"/>
    <property type="match status" value="1"/>
</dbReference>
<dbReference type="GO" id="GO:0005975">
    <property type="term" value="P:carbohydrate metabolic process"/>
    <property type="evidence" value="ECO:0007669"/>
    <property type="project" value="InterPro"/>
</dbReference>
<dbReference type="Gene3D" id="3.20.20.80">
    <property type="entry name" value="Glycosidases"/>
    <property type="match status" value="1"/>
</dbReference>
<evidence type="ECO:0000259" key="3">
    <source>
        <dbReference type="Pfam" id="PF00728"/>
    </source>
</evidence>
<protein>
    <submittedName>
        <fullName evidence="4">Family 20 glycosylhydrolase</fullName>
    </submittedName>
</protein>
<evidence type="ECO:0000313" key="5">
    <source>
        <dbReference type="Proteomes" id="UP000753961"/>
    </source>
</evidence>
<keyword evidence="2" id="KW-0378">Hydrolase</keyword>
<sequence>MRFFTYAMLLLTTHFYSINVLHSQSDYALKGMCIAAPMPENVDHFTNFIDQDLAGAGVNTLILRIDYRYEYQSHPELIADQALSKAEIKQLVRICQKNNIRLIPQINLLGHQSWHSTLGKLLEVYPEFDETPKIELPEYYEWPNKDGLYCKSYCPLHPDVHEVVFDLVDEIMEVFEADAFHAGLDEVFYIGHQDCPRCQGRDPAQLFADEVNRIFHHLNDKGSELWMWGDRLIDGRTTGIGLWEGSYNNTHRAIDLINKDVVICDWHYERADATAVLFTSKGFRVATCPWRKPDVAVRQEKMMRTFIEEATPTMKDRYLGMIQTVWTSAARFMEEYRTSEKIEEKNTSGNCFRALSRAWVK</sequence>